<keyword evidence="5" id="KW-1185">Reference proteome</keyword>
<accession>A0A9Q3SXY7</accession>
<dbReference type="EMBL" id="FBSY01000007">
    <property type="protein sequence ID" value="CUW10977.1"/>
    <property type="molecule type" value="Genomic_DNA"/>
</dbReference>
<evidence type="ECO:0000313" key="3">
    <source>
        <dbReference type="EMBL" id="CUW10977.1"/>
    </source>
</evidence>
<proteinExistence type="predicted"/>
<evidence type="ECO:0000313" key="5">
    <source>
        <dbReference type="Proteomes" id="UP000199271"/>
    </source>
</evidence>
<keyword evidence="1" id="KW-0175">Coiled coil</keyword>
<organism evidence="4 6">
    <name type="scientific">Leuconostoc gasicomitatum</name>
    <dbReference type="NCBI Taxonomy" id="115778"/>
    <lineage>
        <taxon>Bacteria</taxon>
        <taxon>Bacillati</taxon>
        <taxon>Bacillota</taxon>
        <taxon>Bacilli</taxon>
        <taxon>Lactobacillales</taxon>
        <taxon>Lactobacillaceae</taxon>
        <taxon>Leuconostoc</taxon>
        <taxon>Leuconostoc gelidum group</taxon>
    </lineage>
</organism>
<keyword evidence="2" id="KW-1133">Transmembrane helix</keyword>
<dbReference type="OMA" id="NWKEAIN"/>
<feature type="transmembrane region" description="Helical" evidence="2">
    <location>
        <begin position="59"/>
        <end position="90"/>
    </location>
</feature>
<keyword evidence="2" id="KW-0472">Membrane</keyword>
<evidence type="ECO:0000256" key="2">
    <source>
        <dbReference type="SAM" id="Phobius"/>
    </source>
</evidence>
<protein>
    <submittedName>
        <fullName evidence="4">Uncharacterized protein</fullName>
    </submittedName>
</protein>
<feature type="coiled-coil region" evidence="1">
    <location>
        <begin position="158"/>
        <end position="205"/>
    </location>
</feature>
<evidence type="ECO:0000313" key="6">
    <source>
        <dbReference type="Proteomes" id="UP000752647"/>
    </source>
</evidence>
<evidence type="ECO:0000256" key="1">
    <source>
        <dbReference type="SAM" id="Coils"/>
    </source>
</evidence>
<reference evidence="3 5" key="1">
    <citation type="submission" date="2015-12" db="EMBL/GenBank/DDBJ databases">
        <authorList>
            <person name="Andreevskaya M."/>
        </authorList>
    </citation>
    <scope>NUCLEOTIDE SEQUENCE [LARGE SCALE GENOMIC DNA]</scope>
    <source>
        <strain evidence="3 5">C122c</strain>
    </source>
</reference>
<name>A0A9Q3SXY7_9LACO</name>
<comment type="caution">
    <text evidence="4">The sequence shown here is derived from an EMBL/GenBank/DDBJ whole genome shotgun (WGS) entry which is preliminary data.</text>
</comment>
<feature type="coiled-coil region" evidence="1">
    <location>
        <begin position="99"/>
        <end position="126"/>
    </location>
</feature>
<sequence>MEYSELSKTDLMGLLAQAYQVLSDKKEREDQIATINRRVHQTLNKPVGFQGVLKWGIPAAAFLIVHVIVYSVLGIGVGIISGGFAAYYAYNYSSGKKDKALAKEKVAQYRQLASKAKNELEIYQSSDAFIDSLDFLLPEMKDIYAVAALYNILNSGRADNWKEAINKYDTEIHRFRQEQNQQEIINNQKQQMMNAEQNNILLNRVTTSIGAQNAMIATQIAQIDNINKTTTSIGSDINAIKNR</sequence>
<dbReference type="Proteomes" id="UP000752647">
    <property type="component" value="Unassembled WGS sequence"/>
</dbReference>
<dbReference type="EMBL" id="JAHBFI010000007">
    <property type="protein sequence ID" value="MBZ5962121.1"/>
    <property type="molecule type" value="Genomic_DNA"/>
</dbReference>
<dbReference type="RefSeq" id="WP_010386863.1">
    <property type="nucleotide sequence ID" value="NZ_BPKT01000007.1"/>
</dbReference>
<evidence type="ECO:0000313" key="4">
    <source>
        <dbReference type="EMBL" id="MBZ5962121.1"/>
    </source>
</evidence>
<dbReference type="Proteomes" id="UP000199271">
    <property type="component" value="Unassembled WGS sequence"/>
</dbReference>
<dbReference type="AlphaFoldDB" id="A0A9Q3SXY7"/>
<dbReference type="GeneID" id="34300153"/>
<reference evidence="4" key="2">
    <citation type="submission" date="2021-05" db="EMBL/GenBank/DDBJ databases">
        <title>Pangenome of Leuconostoc gelidum warrants species status for Leuconostoc gelidum subsp. gasicomitatum.</title>
        <authorList>
            <person name="Johansson P."/>
            <person name="Sade E."/>
            <person name="Hultman J."/>
            <person name="Auvinen P."/>
            <person name="Bjorkroth J."/>
        </authorList>
    </citation>
    <scope>NUCLEOTIDE SEQUENCE</scope>
    <source>
        <strain evidence="4">A.21.4</strain>
    </source>
</reference>
<gene>
    <name evidence="3" type="ORF">C122C_0868</name>
    <name evidence="4" type="ORF">KIJ12_02930</name>
</gene>
<keyword evidence="2" id="KW-0812">Transmembrane</keyword>